<keyword evidence="3" id="KW-0733">Signal recognition particle</keyword>
<accession>V6LDJ4</accession>
<dbReference type="VEuPathDB" id="GiardiaDB:SS50377_28024"/>
<gene>
    <name evidence="5" type="ORF">SS50377_17897</name>
    <name evidence="6" type="ORF">SS50377_28024</name>
</gene>
<dbReference type="Pfam" id="PF01922">
    <property type="entry name" value="SRP19"/>
    <property type="match status" value="1"/>
</dbReference>
<keyword evidence="7" id="KW-1185">Reference proteome</keyword>
<dbReference type="OrthoDB" id="2190947at2759"/>
<comment type="subcellular location">
    <subcellularLocation>
        <location evidence="1">Cytoplasm</location>
    </subcellularLocation>
</comment>
<organism evidence="5">
    <name type="scientific">Spironucleus salmonicida</name>
    <dbReference type="NCBI Taxonomy" id="348837"/>
    <lineage>
        <taxon>Eukaryota</taxon>
        <taxon>Metamonada</taxon>
        <taxon>Diplomonadida</taxon>
        <taxon>Hexamitidae</taxon>
        <taxon>Hexamitinae</taxon>
        <taxon>Spironucleus</taxon>
    </lineage>
</organism>
<keyword evidence="4" id="KW-0687">Ribonucleoprotein</keyword>
<dbReference type="PANTHER" id="PTHR17453">
    <property type="entry name" value="SIGNAL RECOGNITION PARTICLE 19 KD PROTEIN"/>
    <property type="match status" value="1"/>
</dbReference>
<evidence type="ECO:0000256" key="1">
    <source>
        <dbReference type="ARBA" id="ARBA00004496"/>
    </source>
</evidence>
<keyword evidence="2" id="KW-0963">Cytoplasm</keyword>
<reference evidence="5 6" key="1">
    <citation type="journal article" date="2014" name="PLoS Genet.">
        <title>The Genome of Spironucleus salmonicida Highlights a Fish Pathogen Adapted to Fluctuating Environments.</title>
        <authorList>
            <person name="Xu F."/>
            <person name="Jerlstrom-Hultqvist J."/>
            <person name="Einarsson E."/>
            <person name="Astvaldsson A."/>
            <person name="Svard S.G."/>
            <person name="Andersson J.O."/>
        </authorList>
    </citation>
    <scope>NUCLEOTIDE SEQUENCE</scope>
    <source>
        <strain evidence="6">ATCC 50377</strain>
    </source>
</reference>
<evidence type="ECO:0000256" key="4">
    <source>
        <dbReference type="ARBA" id="ARBA00023274"/>
    </source>
</evidence>
<reference evidence="6" key="2">
    <citation type="submission" date="2020-12" db="EMBL/GenBank/DDBJ databases">
        <title>New Spironucleus salmonicida genome in near-complete chromosomes.</title>
        <authorList>
            <person name="Xu F."/>
            <person name="Kurt Z."/>
            <person name="Jimenez-Gonzalez A."/>
            <person name="Astvaldsson A."/>
            <person name="Andersson J.O."/>
            <person name="Svard S.G."/>
        </authorList>
    </citation>
    <scope>NUCLEOTIDE SEQUENCE</scope>
    <source>
        <strain evidence="6">ATCC 50377</strain>
    </source>
</reference>
<name>V6LDJ4_9EUKA</name>
<dbReference type="InterPro" id="IPR036521">
    <property type="entry name" value="SRP19-like_sf"/>
</dbReference>
<evidence type="ECO:0000313" key="6">
    <source>
        <dbReference type="EMBL" id="KAH0570050.1"/>
    </source>
</evidence>
<dbReference type="GO" id="GO:0008312">
    <property type="term" value="F:7S RNA binding"/>
    <property type="evidence" value="ECO:0007669"/>
    <property type="project" value="InterPro"/>
</dbReference>
<dbReference type="EMBL" id="KI546159">
    <property type="protein sequence ID" value="EST42580.1"/>
    <property type="molecule type" value="Genomic_DNA"/>
</dbReference>
<dbReference type="AlphaFoldDB" id="V6LDJ4"/>
<evidence type="ECO:0000313" key="7">
    <source>
        <dbReference type="Proteomes" id="UP000018208"/>
    </source>
</evidence>
<proteinExistence type="predicted"/>
<dbReference type="EMBL" id="AUWU02000008">
    <property type="protein sequence ID" value="KAH0570050.1"/>
    <property type="molecule type" value="Genomic_DNA"/>
</dbReference>
<dbReference type="GO" id="GO:0006617">
    <property type="term" value="P:SRP-dependent cotranslational protein targeting to membrane, signal sequence recognition"/>
    <property type="evidence" value="ECO:0007669"/>
    <property type="project" value="TreeGrafter"/>
</dbReference>
<protein>
    <submittedName>
        <fullName evidence="6">SRP19 protein</fullName>
    </submittedName>
    <submittedName>
        <fullName evidence="5">Signal recognition particle 19 kDa protein</fullName>
    </submittedName>
</protein>
<dbReference type="PANTHER" id="PTHR17453:SF0">
    <property type="entry name" value="SIGNAL RECOGNITION PARTICLE 19 KDA PROTEIN"/>
    <property type="match status" value="1"/>
</dbReference>
<evidence type="ECO:0000313" key="5">
    <source>
        <dbReference type="EMBL" id="EST42580.1"/>
    </source>
</evidence>
<dbReference type="SUPFAM" id="SSF69695">
    <property type="entry name" value="SRP19"/>
    <property type="match status" value="1"/>
</dbReference>
<dbReference type="GO" id="GO:0005786">
    <property type="term" value="C:signal recognition particle, endoplasmic reticulum targeting"/>
    <property type="evidence" value="ECO:0007669"/>
    <property type="project" value="UniProtKB-KW"/>
</dbReference>
<dbReference type="Gene3D" id="3.30.56.30">
    <property type="entry name" value="Signal recognition particle, SRP19-like subunit"/>
    <property type="match status" value="1"/>
</dbReference>
<evidence type="ECO:0000256" key="3">
    <source>
        <dbReference type="ARBA" id="ARBA00023135"/>
    </source>
</evidence>
<evidence type="ECO:0000256" key="2">
    <source>
        <dbReference type="ARBA" id="ARBA00022490"/>
    </source>
</evidence>
<sequence length="97" mass="11085">MSEEHSTVFYPRYFSISSTKFEGRRLPKSLCIEKPTITEIANALKQLNIEVTENPKKRYPRSAVEAWDIGSVSFQSQENKIVLLKQVGAILLKTRKA</sequence>
<dbReference type="InterPro" id="IPR002778">
    <property type="entry name" value="Signal_recog_particle_SRP19"/>
</dbReference>
<dbReference type="Proteomes" id="UP000018208">
    <property type="component" value="Unassembled WGS sequence"/>
</dbReference>